<comment type="caution">
    <text evidence="1">The sequence shown here is derived from an EMBL/GenBank/DDBJ whole genome shotgun (WGS) entry which is preliminary data.</text>
</comment>
<sequence>MNTKDIECHLKDAEGYAGKNQFNVDGSNFSLIASSELSLKYEQLRQKLIQQRPQKKVPWIPKNWSNTMLQMGNQDQKNIPTPQSFCLTNLDTLCRDRYLVVDLSPEDLAHFPLDTLGGAYFQYMRHGNFYEFDKNPMTPDSDLKWIIRLLRQTHDFYHLVAEIYHYGWDGGFIIYNDPRYYTRDLLVLSEEVCLYAFTLGQVRLKEAIPIIAEWANRCISHCYEWLKDAYQLLLHTQKFEMVARFNFPTFISDCEKLTYASFKLGCLDTEICVDEYLQELYEVLEPLPSNATLEEQECRDMVLESFERGLRSNPLVCFQWDRYLGNTLQEVREFLNIPRRKLFKDGSHYLDADLY</sequence>
<dbReference type="AlphaFoldDB" id="A0A6B3NM19"/>
<name>A0A6B3NM19_9CYAN</name>
<gene>
    <name evidence="1" type="ORF">F6J89_27460</name>
</gene>
<accession>A0A6B3NM19</accession>
<proteinExistence type="predicted"/>
<dbReference type="GO" id="GO:0006744">
    <property type="term" value="P:ubiquinone biosynthetic process"/>
    <property type="evidence" value="ECO:0007669"/>
    <property type="project" value="InterPro"/>
</dbReference>
<dbReference type="InterPro" id="IPR007715">
    <property type="entry name" value="Coq4"/>
</dbReference>
<dbReference type="Pfam" id="PF05019">
    <property type="entry name" value="Coq4"/>
    <property type="match status" value="1"/>
</dbReference>
<organism evidence="1">
    <name type="scientific">Symploca sp. SIO1C4</name>
    <dbReference type="NCBI Taxonomy" id="2607765"/>
    <lineage>
        <taxon>Bacteria</taxon>
        <taxon>Bacillati</taxon>
        <taxon>Cyanobacteriota</taxon>
        <taxon>Cyanophyceae</taxon>
        <taxon>Coleofasciculales</taxon>
        <taxon>Coleofasciculaceae</taxon>
        <taxon>Symploca</taxon>
    </lineage>
</organism>
<protein>
    <submittedName>
        <fullName evidence="1">Uncharacterized protein</fullName>
    </submittedName>
</protein>
<reference evidence="1" key="1">
    <citation type="submission" date="2019-11" db="EMBL/GenBank/DDBJ databases">
        <title>Genomic insights into an expanded diversity of filamentous marine cyanobacteria reveals the extraordinary biosynthetic potential of Moorea and Okeania.</title>
        <authorList>
            <person name="Ferreira Leao T."/>
            <person name="Wang M."/>
            <person name="Moss N."/>
            <person name="Da Silva R."/>
            <person name="Sanders J."/>
            <person name="Nurk S."/>
            <person name="Gurevich A."/>
            <person name="Humphrey G."/>
            <person name="Reher R."/>
            <person name="Zhu Q."/>
            <person name="Belda-Ferre P."/>
            <person name="Glukhov E."/>
            <person name="Rex R."/>
            <person name="Dorrestein P.C."/>
            <person name="Knight R."/>
            <person name="Pevzner P."/>
            <person name="Gerwick W.H."/>
            <person name="Gerwick L."/>
        </authorList>
    </citation>
    <scope>NUCLEOTIDE SEQUENCE</scope>
    <source>
        <strain evidence="1">SIO1C4</strain>
    </source>
</reference>
<dbReference type="EMBL" id="JAAHFQ010000764">
    <property type="protein sequence ID" value="NER31254.1"/>
    <property type="molecule type" value="Genomic_DNA"/>
</dbReference>
<evidence type="ECO:0000313" key="1">
    <source>
        <dbReference type="EMBL" id="NER31254.1"/>
    </source>
</evidence>